<keyword evidence="1" id="KW-0378">Hydrolase</keyword>
<dbReference type="InterPro" id="IPR029058">
    <property type="entry name" value="AB_hydrolase_fold"/>
</dbReference>
<dbReference type="PANTHER" id="PTHR43194">
    <property type="entry name" value="HYDROLASE ALPHA/BETA FOLD FAMILY"/>
    <property type="match status" value="1"/>
</dbReference>
<keyword evidence="2" id="KW-1185">Reference proteome</keyword>
<dbReference type="AlphaFoldDB" id="A0A2T2N1W1"/>
<organism evidence="1 2">
    <name type="scientific">Corynespora cassiicola Philippines</name>
    <dbReference type="NCBI Taxonomy" id="1448308"/>
    <lineage>
        <taxon>Eukaryota</taxon>
        <taxon>Fungi</taxon>
        <taxon>Dikarya</taxon>
        <taxon>Ascomycota</taxon>
        <taxon>Pezizomycotina</taxon>
        <taxon>Dothideomycetes</taxon>
        <taxon>Pleosporomycetidae</taxon>
        <taxon>Pleosporales</taxon>
        <taxon>Corynesporascaceae</taxon>
        <taxon>Corynespora</taxon>
    </lineage>
</organism>
<dbReference type="PANTHER" id="PTHR43194:SF4">
    <property type="entry name" value="AB HYDROLASE-1 DOMAIN-CONTAINING PROTEIN"/>
    <property type="match status" value="1"/>
</dbReference>
<reference evidence="1 2" key="1">
    <citation type="journal article" date="2018" name="Front. Microbiol.">
        <title>Genome-Wide Analysis of Corynespora cassiicola Leaf Fall Disease Putative Effectors.</title>
        <authorList>
            <person name="Lopez D."/>
            <person name="Ribeiro S."/>
            <person name="Label P."/>
            <person name="Fumanal B."/>
            <person name="Venisse J.S."/>
            <person name="Kohler A."/>
            <person name="de Oliveira R.R."/>
            <person name="Labutti K."/>
            <person name="Lipzen A."/>
            <person name="Lail K."/>
            <person name="Bauer D."/>
            <person name="Ohm R.A."/>
            <person name="Barry K.W."/>
            <person name="Spatafora J."/>
            <person name="Grigoriev I.V."/>
            <person name="Martin F.M."/>
            <person name="Pujade-Renaud V."/>
        </authorList>
    </citation>
    <scope>NUCLEOTIDE SEQUENCE [LARGE SCALE GENOMIC DNA]</scope>
    <source>
        <strain evidence="1 2">Philippines</strain>
    </source>
</reference>
<dbReference type="InterPro" id="IPR050228">
    <property type="entry name" value="Carboxylesterase_BioH"/>
</dbReference>
<accession>A0A2T2N1W1</accession>
<dbReference type="Proteomes" id="UP000240883">
    <property type="component" value="Unassembled WGS sequence"/>
</dbReference>
<dbReference type="SUPFAM" id="SSF53474">
    <property type="entry name" value="alpha/beta-Hydrolases"/>
    <property type="match status" value="1"/>
</dbReference>
<dbReference type="GO" id="GO:0016787">
    <property type="term" value="F:hydrolase activity"/>
    <property type="evidence" value="ECO:0007669"/>
    <property type="project" value="UniProtKB-KW"/>
</dbReference>
<dbReference type="Gene3D" id="3.40.50.1820">
    <property type="entry name" value="alpha/beta hydrolase"/>
    <property type="match status" value="1"/>
</dbReference>
<proteinExistence type="predicted"/>
<dbReference type="EMBL" id="KZ678156">
    <property type="protein sequence ID" value="PSN59400.1"/>
    <property type="molecule type" value="Genomic_DNA"/>
</dbReference>
<name>A0A2T2N1W1_CORCC</name>
<protein>
    <submittedName>
        <fullName evidence="1">Alpha/beta-hydrolase</fullName>
    </submittedName>
</protein>
<dbReference type="CDD" id="cd12809">
    <property type="entry name" value="Esterase_713_like-2"/>
    <property type="match status" value="1"/>
</dbReference>
<gene>
    <name evidence="1" type="ORF">BS50DRAFT_508389</name>
</gene>
<dbReference type="STRING" id="1448308.A0A2T2N1W1"/>
<sequence>MQLLESLGHWLLAYESFATAFAGRSPPRREYFYVGGEYKNMTLGNTTDLYMVGQIYVEKLTPANASRAHPIVFVHGSAQTATNWLETPDGRPGWASFFLDHGFTVYLSDQPSRGRSPWHPSVGSMTAISAPFIETYFTATSDHELWPQSRLHTQWPGTGHVGDPTFDAFYSAQVQFQGDELISEETNAKAYSALLDKVGKSFLLTHSQSGAYGWRVGDARPRLVQGIISLEPSGPPFLGWPVPTPSRPWGLTNLAMEYEPPAGPNATYMETVTVPAKDANHTDCILQSEPAKKLKNLADVPVLAMTGEASFHAPYDYCTAGYLQQAGVGVEHVELGKEGIKGNGHMLFMEKNNLQIAGRVLRWMEEHA</sequence>
<dbReference type="OrthoDB" id="9978720at2759"/>
<evidence type="ECO:0000313" key="1">
    <source>
        <dbReference type="EMBL" id="PSN59400.1"/>
    </source>
</evidence>
<evidence type="ECO:0000313" key="2">
    <source>
        <dbReference type="Proteomes" id="UP000240883"/>
    </source>
</evidence>